<sequence>MALKSMLNKETKNRTRSKQQSEIQILSTPKGLVLFHVGVGKAGWTLAVLIRWRLRYHRSCEVGGAVRWNIVELRWRAVGRWNVSGELCYHNSFLESLGIDFPTAVERIMCMFVGKQ</sequence>
<dbReference type="EMBL" id="BAABME010003978">
    <property type="protein sequence ID" value="GAA0160735.1"/>
    <property type="molecule type" value="Genomic_DNA"/>
</dbReference>
<accession>A0AAV3Q9R0</accession>
<dbReference type="AlphaFoldDB" id="A0AAV3Q9R0"/>
<protein>
    <submittedName>
        <fullName evidence="2">Uncharacterized protein</fullName>
    </submittedName>
</protein>
<evidence type="ECO:0000313" key="3">
    <source>
        <dbReference type="Proteomes" id="UP001454036"/>
    </source>
</evidence>
<gene>
    <name evidence="2" type="ORF">LIER_17224</name>
</gene>
<organism evidence="2 3">
    <name type="scientific">Lithospermum erythrorhizon</name>
    <name type="common">Purple gromwell</name>
    <name type="synonym">Lithospermum officinale var. erythrorhizon</name>
    <dbReference type="NCBI Taxonomy" id="34254"/>
    <lineage>
        <taxon>Eukaryota</taxon>
        <taxon>Viridiplantae</taxon>
        <taxon>Streptophyta</taxon>
        <taxon>Embryophyta</taxon>
        <taxon>Tracheophyta</taxon>
        <taxon>Spermatophyta</taxon>
        <taxon>Magnoliopsida</taxon>
        <taxon>eudicotyledons</taxon>
        <taxon>Gunneridae</taxon>
        <taxon>Pentapetalae</taxon>
        <taxon>asterids</taxon>
        <taxon>lamiids</taxon>
        <taxon>Boraginales</taxon>
        <taxon>Boraginaceae</taxon>
        <taxon>Boraginoideae</taxon>
        <taxon>Lithospermeae</taxon>
        <taxon>Lithospermum</taxon>
    </lineage>
</organism>
<evidence type="ECO:0000256" key="1">
    <source>
        <dbReference type="SAM" id="MobiDB-lite"/>
    </source>
</evidence>
<feature type="region of interest" description="Disordered" evidence="1">
    <location>
        <begin position="1"/>
        <end position="21"/>
    </location>
</feature>
<proteinExistence type="predicted"/>
<comment type="caution">
    <text evidence="2">The sequence shown here is derived from an EMBL/GenBank/DDBJ whole genome shotgun (WGS) entry which is preliminary data.</text>
</comment>
<reference evidence="2 3" key="1">
    <citation type="submission" date="2024-01" db="EMBL/GenBank/DDBJ databases">
        <title>The complete chloroplast genome sequence of Lithospermum erythrorhizon: insights into the phylogenetic relationship among Boraginaceae species and the maternal lineages of purple gromwells.</title>
        <authorList>
            <person name="Okada T."/>
            <person name="Watanabe K."/>
        </authorList>
    </citation>
    <scope>NUCLEOTIDE SEQUENCE [LARGE SCALE GENOMIC DNA]</scope>
</reference>
<evidence type="ECO:0000313" key="2">
    <source>
        <dbReference type="EMBL" id="GAA0160735.1"/>
    </source>
</evidence>
<keyword evidence="3" id="KW-1185">Reference proteome</keyword>
<dbReference type="Proteomes" id="UP001454036">
    <property type="component" value="Unassembled WGS sequence"/>
</dbReference>
<name>A0AAV3Q9R0_LITER</name>